<dbReference type="InterPro" id="IPR031121">
    <property type="entry name" value="RIK/BLOM7"/>
</dbReference>
<dbReference type="PANTHER" id="PTHR15744">
    <property type="entry name" value="BLOM7"/>
    <property type="match status" value="1"/>
</dbReference>
<reference evidence="1 2" key="2">
    <citation type="submission" date="2019-11" db="EMBL/GenBank/DDBJ databases">
        <title>A de novo genome assembly of a pear dwarfing rootstock.</title>
        <authorList>
            <person name="Wang F."/>
            <person name="Wang J."/>
            <person name="Li S."/>
            <person name="Zhang Y."/>
            <person name="Fang M."/>
            <person name="Ma L."/>
            <person name="Zhao Y."/>
            <person name="Jiang S."/>
        </authorList>
    </citation>
    <scope>NUCLEOTIDE SEQUENCE [LARGE SCALE GENOMIC DNA]</scope>
    <source>
        <strain evidence="1">S2</strain>
        <tissue evidence="1">Leaf</tissue>
    </source>
</reference>
<reference evidence="1 2" key="1">
    <citation type="submission" date="2019-09" db="EMBL/GenBank/DDBJ databases">
        <authorList>
            <person name="Ou C."/>
        </authorList>
    </citation>
    <scope>NUCLEOTIDE SEQUENCE [LARGE SCALE GENOMIC DNA]</scope>
    <source>
        <strain evidence="1">S2</strain>
        <tissue evidence="1">Leaf</tissue>
    </source>
</reference>
<proteinExistence type="predicted"/>
<protein>
    <submittedName>
        <fullName evidence="1">Protein RIK-like</fullName>
    </submittedName>
</protein>
<name>A0A5N5FC27_9ROSA</name>
<evidence type="ECO:0000313" key="1">
    <source>
        <dbReference type="EMBL" id="KAB2600659.1"/>
    </source>
</evidence>
<dbReference type="PANTHER" id="PTHR15744:SF0">
    <property type="entry name" value="KH HOMOLOGY DOMAIN-CONTAINING PROTEIN 4"/>
    <property type="match status" value="1"/>
</dbReference>
<sequence length="114" mass="11744">MAKGQLPLHLFLSRSNPKCLEDAKLLAENLLDTISVDCGVSRVSSSNVYSAVAPPQQVYSAVPPPHQLAGVQSSGSEVKAITSLVSPTVGATPALPVSSVGTPGVTTYLKPEDC</sequence>
<organism evidence="1 2">
    <name type="scientific">Pyrus ussuriensis x Pyrus communis</name>
    <dbReference type="NCBI Taxonomy" id="2448454"/>
    <lineage>
        <taxon>Eukaryota</taxon>
        <taxon>Viridiplantae</taxon>
        <taxon>Streptophyta</taxon>
        <taxon>Embryophyta</taxon>
        <taxon>Tracheophyta</taxon>
        <taxon>Spermatophyta</taxon>
        <taxon>Magnoliopsida</taxon>
        <taxon>eudicotyledons</taxon>
        <taxon>Gunneridae</taxon>
        <taxon>Pentapetalae</taxon>
        <taxon>rosids</taxon>
        <taxon>fabids</taxon>
        <taxon>Rosales</taxon>
        <taxon>Rosaceae</taxon>
        <taxon>Amygdaloideae</taxon>
        <taxon>Maleae</taxon>
        <taxon>Pyrus</taxon>
    </lineage>
</organism>
<comment type="caution">
    <text evidence="1">The sequence shown here is derived from an EMBL/GenBank/DDBJ whole genome shotgun (WGS) entry which is preliminary data.</text>
</comment>
<dbReference type="GO" id="GO:0003723">
    <property type="term" value="F:RNA binding"/>
    <property type="evidence" value="ECO:0007669"/>
    <property type="project" value="InterPro"/>
</dbReference>
<dbReference type="AlphaFoldDB" id="A0A5N5FC27"/>
<dbReference type="GO" id="GO:0005634">
    <property type="term" value="C:nucleus"/>
    <property type="evidence" value="ECO:0007669"/>
    <property type="project" value="InterPro"/>
</dbReference>
<dbReference type="EMBL" id="SMOL01000715">
    <property type="protein sequence ID" value="KAB2600659.1"/>
    <property type="molecule type" value="Genomic_DNA"/>
</dbReference>
<dbReference type="Proteomes" id="UP000327157">
    <property type="component" value="Unassembled WGS sequence"/>
</dbReference>
<evidence type="ECO:0000313" key="2">
    <source>
        <dbReference type="Proteomes" id="UP000327157"/>
    </source>
</evidence>
<dbReference type="OrthoDB" id="397265at2759"/>
<keyword evidence="2" id="KW-1185">Reference proteome</keyword>
<gene>
    <name evidence="1" type="ORF">D8674_038537</name>
</gene>
<accession>A0A5N5FC27</accession>